<evidence type="ECO:0000313" key="2">
    <source>
        <dbReference type="Proteomes" id="UP000814033"/>
    </source>
</evidence>
<accession>A0ACB8SAZ2</accession>
<comment type="caution">
    <text evidence="1">The sequence shown here is derived from an EMBL/GenBank/DDBJ whole genome shotgun (WGS) entry which is preliminary data.</text>
</comment>
<sequence>MLQNAPHDAQNIKVWNSLIQETMQAKKYKLAFKMYTDLKRRGFIPNQRTFNTMMTGYGSIQDWKQYTKIFEHVTAVYENAKAHLDQYRKDPEMWQRSRVHDPDLVLYPIALYIEILGDVGLHQKAFDVFHDLDADGIFAPNAKIFEKVLAAIAKRETLPHDGDVAAQNISDTKYFWRRLSKLMEQNPDAKVDSRVLESAFSVLAKGGKSEHALILSIFHEFCGLPVDGDRLRPRVELNRYAYDQILRACNIIKQHDLCISYGDRLLDGPDASEFRSYHAAQILYARHSLATAGDDTQAAHALRLLERTLAVPSGAQPPTPSTLAVAFNITSVCRDWNTAVKLVELLTGMPLVESARAGVEEVEHTQVVWKGGKPWKFHPQPRVWCYLFRTALSTRRPENAHQCLQLFHTYGQEIVTNWSATARAVKRSDNASEAEVKAVAVTLPALVITAVDVALSQDKVDSVSRVTWLAMRSEAKRSEKSVKDAPKRHRPPRSQPLQSSHI</sequence>
<reference evidence="1" key="1">
    <citation type="submission" date="2021-02" db="EMBL/GenBank/DDBJ databases">
        <authorList>
            <consortium name="DOE Joint Genome Institute"/>
            <person name="Ahrendt S."/>
            <person name="Looney B.P."/>
            <person name="Miyauchi S."/>
            <person name="Morin E."/>
            <person name="Drula E."/>
            <person name="Courty P.E."/>
            <person name="Chicoki N."/>
            <person name="Fauchery L."/>
            <person name="Kohler A."/>
            <person name="Kuo A."/>
            <person name="Labutti K."/>
            <person name="Pangilinan J."/>
            <person name="Lipzen A."/>
            <person name="Riley R."/>
            <person name="Andreopoulos W."/>
            <person name="He G."/>
            <person name="Johnson J."/>
            <person name="Barry K.W."/>
            <person name="Grigoriev I.V."/>
            <person name="Nagy L."/>
            <person name="Hibbett D."/>
            <person name="Henrissat B."/>
            <person name="Matheny P.B."/>
            <person name="Labbe J."/>
            <person name="Martin F."/>
        </authorList>
    </citation>
    <scope>NUCLEOTIDE SEQUENCE</scope>
    <source>
        <strain evidence="1">FP105234-sp</strain>
    </source>
</reference>
<protein>
    <submittedName>
        <fullName evidence="1">Uncharacterized protein</fullName>
    </submittedName>
</protein>
<name>A0ACB8SAZ2_9AGAM</name>
<dbReference type="EMBL" id="MU275839">
    <property type="protein sequence ID" value="KAI0053638.1"/>
    <property type="molecule type" value="Genomic_DNA"/>
</dbReference>
<reference evidence="1" key="2">
    <citation type="journal article" date="2022" name="New Phytol.">
        <title>Evolutionary transition to the ectomycorrhizal habit in the genomes of a hyperdiverse lineage of mushroom-forming fungi.</title>
        <authorList>
            <person name="Looney B."/>
            <person name="Miyauchi S."/>
            <person name="Morin E."/>
            <person name="Drula E."/>
            <person name="Courty P.E."/>
            <person name="Kohler A."/>
            <person name="Kuo A."/>
            <person name="LaButti K."/>
            <person name="Pangilinan J."/>
            <person name="Lipzen A."/>
            <person name="Riley R."/>
            <person name="Andreopoulos W."/>
            <person name="He G."/>
            <person name="Johnson J."/>
            <person name="Nolan M."/>
            <person name="Tritt A."/>
            <person name="Barry K.W."/>
            <person name="Grigoriev I.V."/>
            <person name="Nagy L.G."/>
            <person name="Hibbett D."/>
            <person name="Henrissat B."/>
            <person name="Matheny P.B."/>
            <person name="Labbe J."/>
            <person name="Martin F.M."/>
        </authorList>
    </citation>
    <scope>NUCLEOTIDE SEQUENCE</scope>
    <source>
        <strain evidence="1">FP105234-sp</strain>
    </source>
</reference>
<keyword evidence="2" id="KW-1185">Reference proteome</keyword>
<dbReference type="Proteomes" id="UP000814033">
    <property type="component" value="Unassembled WGS sequence"/>
</dbReference>
<organism evidence="1 2">
    <name type="scientific">Auriscalpium vulgare</name>
    <dbReference type="NCBI Taxonomy" id="40419"/>
    <lineage>
        <taxon>Eukaryota</taxon>
        <taxon>Fungi</taxon>
        <taxon>Dikarya</taxon>
        <taxon>Basidiomycota</taxon>
        <taxon>Agaricomycotina</taxon>
        <taxon>Agaricomycetes</taxon>
        <taxon>Russulales</taxon>
        <taxon>Auriscalpiaceae</taxon>
        <taxon>Auriscalpium</taxon>
    </lineage>
</organism>
<evidence type="ECO:0000313" key="1">
    <source>
        <dbReference type="EMBL" id="KAI0053638.1"/>
    </source>
</evidence>
<proteinExistence type="predicted"/>
<gene>
    <name evidence="1" type="ORF">FA95DRAFT_1600783</name>
</gene>